<dbReference type="VEuPathDB" id="FungiDB:KRP22_8123"/>
<keyword evidence="5" id="KW-1185">Reference proteome</keyword>
<dbReference type="InParanoid" id="H3HBZ5"/>
<feature type="domain" description="Deubiquitinating enzyme MINDY-3/4 conserved" evidence="3">
    <location>
        <begin position="14"/>
        <end position="326"/>
    </location>
</feature>
<keyword evidence="2" id="KW-1133">Transmembrane helix</keyword>
<dbReference type="Pfam" id="PF26605">
    <property type="entry name" value="WLGC"/>
    <property type="match status" value="1"/>
</dbReference>
<dbReference type="VEuPathDB" id="FungiDB:KRP23_2026"/>
<dbReference type="EnsemblProtists" id="Phyra94652">
    <property type="protein sequence ID" value="Phyra94652"/>
    <property type="gene ID" value="Phyra94652"/>
</dbReference>
<keyword evidence="2" id="KW-0812">Transmembrane</keyword>
<dbReference type="HOGENOM" id="CLU_005710_0_0_1"/>
<dbReference type="InterPro" id="IPR039785">
    <property type="entry name" value="MINY3/4"/>
</dbReference>
<dbReference type="InterPro" id="IPR058256">
    <property type="entry name" value="WLGC"/>
</dbReference>
<dbReference type="GO" id="GO:0006508">
    <property type="term" value="P:proteolysis"/>
    <property type="evidence" value="ECO:0007669"/>
    <property type="project" value="UniProtKB-KW"/>
</dbReference>
<proteinExistence type="inferred from homology"/>
<comment type="similarity">
    <text evidence="1">Belongs to the MINDY deubiquitinase family. FAM188 subfamily.</text>
</comment>
<reference evidence="5" key="1">
    <citation type="journal article" date="2006" name="Science">
        <title>Phytophthora genome sequences uncover evolutionary origins and mechanisms of pathogenesis.</title>
        <authorList>
            <person name="Tyler B.M."/>
            <person name="Tripathy S."/>
            <person name="Zhang X."/>
            <person name="Dehal P."/>
            <person name="Jiang R.H."/>
            <person name="Aerts A."/>
            <person name="Arredondo F.D."/>
            <person name="Baxter L."/>
            <person name="Bensasson D."/>
            <person name="Beynon J.L."/>
            <person name="Chapman J."/>
            <person name="Damasceno C.M."/>
            <person name="Dorrance A.E."/>
            <person name="Dou D."/>
            <person name="Dickerman A.W."/>
            <person name="Dubchak I.L."/>
            <person name="Garbelotto M."/>
            <person name="Gijzen M."/>
            <person name="Gordon S.G."/>
            <person name="Govers F."/>
            <person name="Grunwald N.J."/>
            <person name="Huang W."/>
            <person name="Ivors K.L."/>
            <person name="Jones R.W."/>
            <person name="Kamoun S."/>
            <person name="Krampis K."/>
            <person name="Lamour K.H."/>
            <person name="Lee M.K."/>
            <person name="McDonald W.H."/>
            <person name="Medina M."/>
            <person name="Meijer H.J."/>
            <person name="Nordberg E.K."/>
            <person name="Maclean D.J."/>
            <person name="Ospina-Giraldo M.D."/>
            <person name="Morris P.F."/>
            <person name="Phuntumart V."/>
            <person name="Putnam N.H."/>
            <person name="Rash S."/>
            <person name="Rose J.K."/>
            <person name="Sakihama Y."/>
            <person name="Salamov A.A."/>
            <person name="Savidor A."/>
            <person name="Scheuring C.F."/>
            <person name="Smith B.M."/>
            <person name="Sobral B.W."/>
            <person name="Terry A."/>
            <person name="Torto-Alalibo T.A."/>
            <person name="Win J."/>
            <person name="Xu Z."/>
            <person name="Zhang H."/>
            <person name="Grigoriev I.V."/>
            <person name="Rokhsar D.S."/>
            <person name="Boore J.L."/>
        </authorList>
    </citation>
    <scope>NUCLEOTIDE SEQUENCE [LARGE SCALE GENOMIC DNA]</scope>
    <source>
        <strain evidence="5">Pr102</strain>
    </source>
</reference>
<dbReference type="InterPro" id="IPR025257">
    <property type="entry name" value="MINDY-3/4_CD"/>
</dbReference>
<sequence length="990" mass="110406">MSSTLAAAEVGELLRLLWPATGDGASDDLQRWHQQGFEFQAPRGFPIGLVQGHGGPCGVLAAVQAEMLRLFLFLLGREKLEEDEAARRKLLAEAMASLLVQCVDVAGDERVVRVVVQQLVSVPATQTDAPPEQLVALLQREMPAFCSPHGVINFTFSVLRTKGVATVREEMDDPATALTGAFGHCTQELLNLLLTGKAVSNVFDGSVPMGDSGLFLHGVPQRPRIGYLTQLEALRYCQVGSHYKSPQFPVWVLGSSSHFSVGFALDARVCDESGSVQLFQRVQRVFKAFDPLETGFMEMASLSESLKRLGVSSEILSNEYWMARLLARLEISSGAGIVLWDEYWKVISVLLHTNDFELALSGGFDANTTIKTQRTLQRSDSDLARELQAQFDAEERGGSVTPAEAEVATFYDVFGFLGVPMIIVFVLSALWTFILAYIQVHATKMANSVMNTTNFDNGEFWLLPHPEDTLVVPHKFNVPKDIRDHYYTFEFDRAEFATKIETIQGGSYDTIARLFGDPSQISSFCNAFHYLQFSTGDSLFFKSALNLLSLYKWRKIIMTLIHNHHERRLERERKAQVQPLSDENKPRGRAQSFKAAIAMKIEASTQKPKLGKHFIPKILLSLIFFVAGSAIFVYSIGSVRSSHAVCKKFDKCVVASYRWNFGVEHCPCLVFADRQTAPRTYAEWTDPEDTTSKLAELAFAGELRIVQIINRAVPELPDELRNCHHLEQIILVYTKTLRLPEWMSEFNELEYFHMEGDYTSKRLQTVPAGIFDHMPHLTFIHFGGIPDVEELPSFSSLVNLRYLTLAILNSLKELPSFDGLSKLTALNIVEATSAKTLPSLTPLKGLISLGLRYRTGVCCNGFITGTCDTTSFQCVPKAGEKNPMTCVSERASEEDKAILDMYDTSEICPNSFAYDLESAAPTKYTSDELCGSTLYKECYLNGVQGICYNTRMMVISCVTQAAYITMRQLQIERKVGDRCIAAVESWLGCT</sequence>
<dbReference type="VEuPathDB" id="FungiDB:KRP23_2025"/>
<dbReference type="InterPro" id="IPR032675">
    <property type="entry name" value="LRR_dom_sf"/>
</dbReference>
<dbReference type="EMBL" id="DS566018">
    <property type="status" value="NOT_ANNOTATED_CDS"/>
    <property type="molecule type" value="Genomic_DNA"/>
</dbReference>
<name>H3HBZ5_PHYRM</name>
<dbReference type="Proteomes" id="UP000005238">
    <property type="component" value="Unassembled WGS sequence"/>
</dbReference>
<dbReference type="SUPFAM" id="SSF52058">
    <property type="entry name" value="L domain-like"/>
    <property type="match status" value="1"/>
</dbReference>
<evidence type="ECO:0000256" key="2">
    <source>
        <dbReference type="SAM" id="Phobius"/>
    </source>
</evidence>
<feature type="transmembrane region" description="Helical" evidence="2">
    <location>
        <begin position="413"/>
        <end position="438"/>
    </location>
</feature>
<dbReference type="PANTHER" id="PTHR12473">
    <property type="entry name" value="UBIQUITIN CARBOXYL-TERMINAL HYDROLASE MINDY-4-RELATED"/>
    <property type="match status" value="1"/>
</dbReference>
<evidence type="ECO:0000313" key="4">
    <source>
        <dbReference type="EnsemblProtists" id="Phyra94652"/>
    </source>
</evidence>
<dbReference type="GO" id="GO:0004843">
    <property type="term" value="F:cysteine-type deubiquitinase activity"/>
    <property type="evidence" value="ECO:0007669"/>
    <property type="project" value="UniProtKB-EC"/>
</dbReference>
<dbReference type="eggNOG" id="KOG2871">
    <property type="taxonomic scope" value="Eukaryota"/>
</dbReference>
<dbReference type="GO" id="GO:1990380">
    <property type="term" value="F:K48-linked deubiquitinase activity"/>
    <property type="evidence" value="ECO:0007669"/>
    <property type="project" value="InterPro"/>
</dbReference>
<evidence type="ECO:0000259" key="3">
    <source>
        <dbReference type="SMART" id="SM01174"/>
    </source>
</evidence>
<accession>H3HBZ5</accession>
<dbReference type="Gene3D" id="3.80.10.10">
    <property type="entry name" value="Ribonuclease Inhibitor"/>
    <property type="match status" value="1"/>
</dbReference>
<dbReference type="Pfam" id="PF13898">
    <property type="entry name" value="MINDY-3_4_CD"/>
    <property type="match status" value="1"/>
</dbReference>
<dbReference type="AlphaFoldDB" id="H3HBZ5"/>
<dbReference type="VEuPathDB" id="FungiDB:KRP22_8122"/>
<feature type="transmembrane region" description="Helical" evidence="2">
    <location>
        <begin position="618"/>
        <end position="637"/>
    </location>
</feature>
<keyword evidence="2" id="KW-0472">Membrane</keyword>
<evidence type="ECO:0000313" key="5">
    <source>
        <dbReference type="Proteomes" id="UP000005238"/>
    </source>
</evidence>
<protein>
    <recommendedName>
        <fullName evidence="3">Deubiquitinating enzyme MINDY-3/4 conserved domain-containing protein</fullName>
    </recommendedName>
</protein>
<dbReference type="SMART" id="SM01174">
    <property type="entry name" value="DUF4205"/>
    <property type="match status" value="1"/>
</dbReference>
<organism evidence="4 5">
    <name type="scientific">Phytophthora ramorum</name>
    <name type="common">Sudden oak death agent</name>
    <dbReference type="NCBI Taxonomy" id="164328"/>
    <lineage>
        <taxon>Eukaryota</taxon>
        <taxon>Sar</taxon>
        <taxon>Stramenopiles</taxon>
        <taxon>Oomycota</taxon>
        <taxon>Peronosporomycetes</taxon>
        <taxon>Peronosporales</taxon>
        <taxon>Peronosporaceae</taxon>
        <taxon>Phytophthora</taxon>
    </lineage>
</organism>
<reference evidence="4" key="2">
    <citation type="submission" date="2015-06" db="UniProtKB">
        <authorList>
            <consortium name="EnsemblProtists"/>
        </authorList>
    </citation>
    <scope>IDENTIFICATION</scope>
    <source>
        <strain evidence="4">Pr102</strain>
    </source>
</reference>
<dbReference type="GO" id="GO:0071108">
    <property type="term" value="P:protein K48-linked deubiquitination"/>
    <property type="evidence" value="ECO:0007669"/>
    <property type="project" value="InterPro"/>
</dbReference>
<dbReference type="PANTHER" id="PTHR12473:SF8">
    <property type="entry name" value="UBIQUITIN CARBOXYL-TERMINAL HYDROLASE MINDY-4-RELATED"/>
    <property type="match status" value="1"/>
</dbReference>
<evidence type="ECO:0000256" key="1">
    <source>
        <dbReference type="ARBA" id="ARBA00011074"/>
    </source>
</evidence>